<proteinExistence type="predicted"/>
<evidence type="ECO:0000313" key="3">
    <source>
        <dbReference type="Proteomes" id="UP001211907"/>
    </source>
</evidence>
<dbReference type="EMBL" id="JADGJH010000507">
    <property type="protein sequence ID" value="KAJ3127525.1"/>
    <property type="molecule type" value="Genomic_DNA"/>
</dbReference>
<gene>
    <name evidence="2" type="ORF">HK100_009708</name>
</gene>
<accession>A0AAD5XF08</accession>
<reference evidence="2" key="1">
    <citation type="submission" date="2020-05" db="EMBL/GenBank/DDBJ databases">
        <title>Phylogenomic resolution of chytrid fungi.</title>
        <authorList>
            <person name="Stajich J.E."/>
            <person name="Amses K."/>
            <person name="Simmons R."/>
            <person name="Seto K."/>
            <person name="Myers J."/>
            <person name="Bonds A."/>
            <person name="Quandt C.A."/>
            <person name="Barry K."/>
            <person name="Liu P."/>
            <person name="Grigoriev I."/>
            <person name="Longcore J.E."/>
            <person name="James T.Y."/>
        </authorList>
    </citation>
    <scope>NUCLEOTIDE SEQUENCE</scope>
    <source>
        <strain evidence="2">JEL0513</strain>
    </source>
</reference>
<sequence>MWVLKHNGDHLEWPCTFFTTLSTVEDASEWARNSANGWSSWFKYRFTNQERDTIASETILASTEHLSKPLTVCWAWSLCFSTRQSRSICVIHVIGAEEYETFTGYGWIDILHALNAKTVEIWFIGPKLTVPDSCRTETRGEKSITFIFKAGLYQTLVHNPPDFVIAFNCGFHVDIVSWKPALEKIKALKVPLCFTSFDANEARQDARVFESLGINKTLLRTNEFGKRRRRLRVGQWEAVFSAGVNPFRSLVP</sequence>
<dbReference type="AlphaFoldDB" id="A0AAD5XF08"/>
<feature type="non-terminal residue" evidence="2">
    <location>
        <position position="252"/>
    </location>
</feature>
<feature type="domain" description="Mitochondrial splicing suppressor 51-like C-terminal" evidence="1">
    <location>
        <begin position="69"/>
        <end position="252"/>
    </location>
</feature>
<evidence type="ECO:0000259" key="1">
    <source>
        <dbReference type="Pfam" id="PF20179"/>
    </source>
</evidence>
<dbReference type="InterPro" id="IPR046824">
    <property type="entry name" value="Mss51-like_C"/>
</dbReference>
<protein>
    <recommendedName>
        <fullName evidence="1">Mitochondrial splicing suppressor 51-like C-terminal domain-containing protein</fullName>
    </recommendedName>
</protein>
<comment type="caution">
    <text evidence="2">The sequence shown here is derived from an EMBL/GenBank/DDBJ whole genome shotgun (WGS) entry which is preliminary data.</text>
</comment>
<organism evidence="2 3">
    <name type="scientific">Physocladia obscura</name>
    <dbReference type="NCBI Taxonomy" id="109957"/>
    <lineage>
        <taxon>Eukaryota</taxon>
        <taxon>Fungi</taxon>
        <taxon>Fungi incertae sedis</taxon>
        <taxon>Chytridiomycota</taxon>
        <taxon>Chytridiomycota incertae sedis</taxon>
        <taxon>Chytridiomycetes</taxon>
        <taxon>Chytridiales</taxon>
        <taxon>Chytriomycetaceae</taxon>
        <taxon>Physocladia</taxon>
    </lineage>
</organism>
<name>A0AAD5XF08_9FUNG</name>
<dbReference type="Proteomes" id="UP001211907">
    <property type="component" value="Unassembled WGS sequence"/>
</dbReference>
<keyword evidence="3" id="KW-1185">Reference proteome</keyword>
<evidence type="ECO:0000313" key="2">
    <source>
        <dbReference type="EMBL" id="KAJ3127525.1"/>
    </source>
</evidence>
<dbReference type="PANTHER" id="PTHR28069">
    <property type="entry name" value="GH20023P"/>
    <property type="match status" value="1"/>
</dbReference>
<dbReference type="Pfam" id="PF20179">
    <property type="entry name" value="MSS51_C"/>
    <property type="match status" value="1"/>
</dbReference>